<dbReference type="Pfam" id="PF00395">
    <property type="entry name" value="SLH"/>
    <property type="match status" value="1"/>
</dbReference>
<keyword evidence="1" id="KW-0732">Signal</keyword>
<protein>
    <submittedName>
        <fullName evidence="3">S-layer homology domain-containing protein</fullName>
    </submittedName>
</protein>
<feature type="domain" description="SLH" evidence="2">
    <location>
        <begin position="34"/>
        <end position="97"/>
    </location>
</feature>
<evidence type="ECO:0000259" key="2">
    <source>
        <dbReference type="PROSITE" id="PS51272"/>
    </source>
</evidence>
<feature type="chain" id="PRO_5026293304" evidence="1">
    <location>
        <begin position="25"/>
        <end position="481"/>
    </location>
</feature>
<evidence type="ECO:0000313" key="4">
    <source>
        <dbReference type="Proteomes" id="UP000433181"/>
    </source>
</evidence>
<name>A0A6I2UJZ9_9FIRM</name>
<feature type="signal peptide" evidence="1">
    <location>
        <begin position="1"/>
        <end position="24"/>
    </location>
</feature>
<accession>A0A6I2UJZ9</accession>
<gene>
    <name evidence="3" type="ORF">FYJ84_13955</name>
</gene>
<dbReference type="RefSeq" id="WP_154408229.1">
    <property type="nucleotide sequence ID" value="NZ_VUNR01000051.1"/>
</dbReference>
<proteinExistence type="predicted"/>
<dbReference type="InterPro" id="IPR001119">
    <property type="entry name" value="SLH_dom"/>
</dbReference>
<evidence type="ECO:0000256" key="1">
    <source>
        <dbReference type="SAM" id="SignalP"/>
    </source>
</evidence>
<dbReference type="PANTHER" id="PTHR43308">
    <property type="entry name" value="OUTER MEMBRANE PROTEIN ALPHA-RELATED"/>
    <property type="match status" value="1"/>
</dbReference>
<sequence>MKKSKVLAMALGLAMGVSASTALAAEAQDGAALSETAFNDVPKGHWAYSALEVLSKDGVLEGYPDGSFKGDETMTRYEMAQIIANAYKGGSFADDALIDGVRQELSGELKTLKKVEKQVQKNTAAINKMQSFVDKLELSGMGQVRYENNDTRKYDSMTENDRYYLSLKTNYKVNEDWKVCTEWEINHKYSNYRNFHGEKAASNVDFNNPYYVGTDRQNSKFYPRLWMEGSLGKKLSLDIGRKWRGLGFQVMAYGEETDGFTLNYKLNDNDLMATALYWKPDHKLYNTFAVTGVGLKGTVGHGTQLQLHYLRSNTEKTGTVVGHNEYTKMPYDGAGNGLPRDSVTWEHGNQMITASLMQNFAPNLYLWADYSRTNADEQNNATAIKVSYKWTDLNQPGSFHLYGRWHNYKEHGRWLGDTADSLWLDGSTGWTFGGKYVFAKNVEGELCYGWSRAAEDWWGPNGHDTSDYTRHVWRAQLDFHF</sequence>
<dbReference type="SUPFAM" id="SSF56935">
    <property type="entry name" value="Porins"/>
    <property type="match status" value="1"/>
</dbReference>
<organism evidence="3 4">
    <name type="scientific">Anaerovibrio slackiae</name>
    <dbReference type="NCBI Taxonomy" id="2652309"/>
    <lineage>
        <taxon>Bacteria</taxon>
        <taxon>Bacillati</taxon>
        <taxon>Bacillota</taxon>
        <taxon>Negativicutes</taxon>
        <taxon>Selenomonadales</taxon>
        <taxon>Selenomonadaceae</taxon>
        <taxon>Anaerovibrio</taxon>
    </lineage>
</organism>
<dbReference type="PROSITE" id="PS51272">
    <property type="entry name" value="SLH"/>
    <property type="match status" value="1"/>
</dbReference>
<evidence type="ECO:0000313" key="3">
    <source>
        <dbReference type="EMBL" id="MSU10065.1"/>
    </source>
</evidence>
<dbReference type="Proteomes" id="UP000433181">
    <property type="component" value="Unassembled WGS sequence"/>
</dbReference>
<dbReference type="GeneID" id="96780033"/>
<dbReference type="EMBL" id="VUNR01000051">
    <property type="protein sequence ID" value="MSU10065.1"/>
    <property type="molecule type" value="Genomic_DNA"/>
</dbReference>
<reference evidence="3 4" key="1">
    <citation type="submission" date="2019-08" db="EMBL/GenBank/DDBJ databases">
        <title>In-depth cultivation of the pig gut microbiome towards novel bacterial diversity and tailored functional studies.</title>
        <authorList>
            <person name="Wylensek D."/>
            <person name="Hitch T.C.A."/>
            <person name="Clavel T."/>
        </authorList>
    </citation>
    <scope>NUCLEOTIDE SEQUENCE [LARGE SCALE GENOMIC DNA]</scope>
    <source>
        <strain evidence="3 4">WCA-693-APC-5D-A</strain>
    </source>
</reference>
<dbReference type="AlphaFoldDB" id="A0A6I2UJZ9"/>
<keyword evidence="4" id="KW-1185">Reference proteome</keyword>
<dbReference type="InterPro" id="IPR051465">
    <property type="entry name" value="Cell_Envelope_Struct_Comp"/>
</dbReference>
<comment type="caution">
    <text evidence="3">The sequence shown here is derived from an EMBL/GenBank/DDBJ whole genome shotgun (WGS) entry which is preliminary data.</text>
</comment>